<sequence>MKRQCVFAGTTNKSEFLKDDTGDRRYWPVNVTAEGRTKDVREDLPKEVDQIWAEAIYLWKELKEPLAPSKEQEALAKIEQEDHREISEKEGLILKYLDTLLPENWDDMDIYRRRNFLQGVDVLEGTVKRDKVCAIEVWCECFEKNKADMKKSDSIEINNILNSLKGWSKNPKAKRFKEYGLQRFFERLN</sequence>
<name>A0A645E2N8_9ZZZZ</name>
<dbReference type="InterPro" id="IPR007936">
    <property type="entry name" value="VapE-like_dom"/>
</dbReference>
<organism evidence="2">
    <name type="scientific">bioreactor metagenome</name>
    <dbReference type="NCBI Taxonomy" id="1076179"/>
    <lineage>
        <taxon>unclassified sequences</taxon>
        <taxon>metagenomes</taxon>
        <taxon>ecological metagenomes</taxon>
    </lineage>
</organism>
<dbReference type="Pfam" id="PF05272">
    <property type="entry name" value="VapE-like_dom"/>
    <property type="match status" value="1"/>
</dbReference>
<evidence type="ECO:0000259" key="1">
    <source>
        <dbReference type="Pfam" id="PF05272"/>
    </source>
</evidence>
<proteinExistence type="predicted"/>
<comment type="caution">
    <text evidence="2">The sequence shown here is derived from an EMBL/GenBank/DDBJ whole genome shotgun (WGS) entry which is preliminary data.</text>
</comment>
<evidence type="ECO:0000313" key="2">
    <source>
        <dbReference type="EMBL" id="MPM95957.1"/>
    </source>
</evidence>
<feature type="domain" description="Virulence-associated protein E-like" evidence="1">
    <location>
        <begin position="1"/>
        <end position="84"/>
    </location>
</feature>
<protein>
    <recommendedName>
        <fullName evidence="1">Virulence-associated protein E-like domain-containing protein</fullName>
    </recommendedName>
</protein>
<dbReference type="PANTHER" id="PTHR34985:SF1">
    <property type="entry name" value="SLR0554 PROTEIN"/>
    <property type="match status" value="1"/>
</dbReference>
<accession>A0A645E2N8</accession>
<dbReference type="PANTHER" id="PTHR34985">
    <property type="entry name" value="SLR0554 PROTEIN"/>
    <property type="match status" value="1"/>
</dbReference>
<dbReference type="AlphaFoldDB" id="A0A645E2N8"/>
<gene>
    <name evidence="2" type="ORF">SDC9_143113</name>
</gene>
<dbReference type="EMBL" id="VSSQ01042382">
    <property type="protein sequence ID" value="MPM95957.1"/>
    <property type="molecule type" value="Genomic_DNA"/>
</dbReference>
<reference evidence="2" key="1">
    <citation type="submission" date="2019-08" db="EMBL/GenBank/DDBJ databases">
        <authorList>
            <person name="Kucharzyk K."/>
            <person name="Murdoch R.W."/>
            <person name="Higgins S."/>
            <person name="Loffler F."/>
        </authorList>
    </citation>
    <scope>NUCLEOTIDE SEQUENCE</scope>
</reference>